<evidence type="ECO:0000313" key="3">
    <source>
        <dbReference type="Proteomes" id="UP001151760"/>
    </source>
</evidence>
<evidence type="ECO:0000256" key="1">
    <source>
        <dbReference type="SAM" id="Coils"/>
    </source>
</evidence>
<dbReference type="Proteomes" id="UP001151760">
    <property type="component" value="Unassembled WGS sequence"/>
</dbReference>
<gene>
    <name evidence="2" type="ORF">Tco_0799566</name>
</gene>
<accession>A0ABQ4ZUS8</accession>
<reference evidence="2" key="2">
    <citation type="submission" date="2022-01" db="EMBL/GenBank/DDBJ databases">
        <authorList>
            <person name="Yamashiro T."/>
            <person name="Shiraishi A."/>
            <person name="Satake H."/>
            <person name="Nakayama K."/>
        </authorList>
    </citation>
    <scope>NUCLEOTIDE SEQUENCE</scope>
</reference>
<proteinExistence type="predicted"/>
<feature type="coiled-coil region" evidence="1">
    <location>
        <begin position="183"/>
        <end position="210"/>
    </location>
</feature>
<organism evidence="2 3">
    <name type="scientific">Tanacetum coccineum</name>
    <dbReference type="NCBI Taxonomy" id="301880"/>
    <lineage>
        <taxon>Eukaryota</taxon>
        <taxon>Viridiplantae</taxon>
        <taxon>Streptophyta</taxon>
        <taxon>Embryophyta</taxon>
        <taxon>Tracheophyta</taxon>
        <taxon>Spermatophyta</taxon>
        <taxon>Magnoliopsida</taxon>
        <taxon>eudicotyledons</taxon>
        <taxon>Gunneridae</taxon>
        <taxon>Pentapetalae</taxon>
        <taxon>asterids</taxon>
        <taxon>campanulids</taxon>
        <taxon>Asterales</taxon>
        <taxon>Asteraceae</taxon>
        <taxon>Asteroideae</taxon>
        <taxon>Anthemideae</taxon>
        <taxon>Anthemidinae</taxon>
        <taxon>Tanacetum</taxon>
    </lineage>
</organism>
<sequence length="240" mass="27024">MGSRRRGVDEGWRTWRASLGLPLFSVGMGSFTGARIRVSADGGGALDIDGYHDSNLFSANSTLGPPALKKIEDMSIEEMRHEQQLVDYEIKDITNDLGYKRFRGEKIDEEYEKGGDDDYIPLGDIVARYSTSKAITPDLPIEEPDKYSKIWGGIKSILNTTSSLEKPCPKSPMSSRTIESLDASPFLSELDSLEEENEDQEEKEFNLEDILQIQDDVPDFEDSRAYGFVHLFELHILSFI</sequence>
<reference evidence="2" key="1">
    <citation type="journal article" date="2022" name="Int. J. Mol. Sci.">
        <title>Draft Genome of Tanacetum Coccineum: Genomic Comparison of Closely Related Tanacetum-Family Plants.</title>
        <authorList>
            <person name="Yamashiro T."/>
            <person name="Shiraishi A."/>
            <person name="Nakayama K."/>
            <person name="Satake H."/>
        </authorList>
    </citation>
    <scope>NUCLEOTIDE SEQUENCE</scope>
</reference>
<comment type="caution">
    <text evidence="2">The sequence shown here is derived from an EMBL/GenBank/DDBJ whole genome shotgun (WGS) entry which is preliminary data.</text>
</comment>
<dbReference type="EMBL" id="BQNB010011593">
    <property type="protein sequence ID" value="GJS92598.1"/>
    <property type="molecule type" value="Genomic_DNA"/>
</dbReference>
<keyword evidence="3" id="KW-1185">Reference proteome</keyword>
<name>A0ABQ4ZUS8_9ASTR</name>
<protein>
    <submittedName>
        <fullName evidence="2">Uncharacterized protein</fullName>
    </submittedName>
</protein>
<evidence type="ECO:0000313" key="2">
    <source>
        <dbReference type="EMBL" id="GJS92598.1"/>
    </source>
</evidence>
<keyword evidence="1" id="KW-0175">Coiled coil</keyword>